<evidence type="ECO:0000256" key="1">
    <source>
        <dbReference type="SAM" id="Phobius"/>
    </source>
</evidence>
<keyword evidence="1" id="KW-1133">Transmembrane helix</keyword>
<organism evidence="2 3">
    <name type="scientific">Lacihabitans soyangensis</name>
    <dbReference type="NCBI Taxonomy" id="869394"/>
    <lineage>
        <taxon>Bacteria</taxon>
        <taxon>Pseudomonadati</taxon>
        <taxon>Bacteroidota</taxon>
        <taxon>Cytophagia</taxon>
        <taxon>Cytophagales</taxon>
        <taxon>Leadbetterellaceae</taxon>
        <taxon>Lacihabitans</taxon>
    </lineage>
</organism>
<gene>
    <name evidence="2" type="ORF">EGI31_01235</name>
</gene>
<evidence type="ECO:0000313" key="2">
    <source>
        <dbReference type="EMBL" id="MCP9761558.1"/>
    </source>
</evidence>
<reference evidence="2 3" key="1">
    <citation type="submission" date="2018-11" db="EMBL/GenBank/DDBJ databases">
        <title>Novel bacteria species description.</title>
        <authorList>
            <person name="Han J.-H."/>
        </authorList>
    </citation>
    <scope>NUCLEOTIDE SEQUENCE [LARGE SCALE GENOMIC DNA]</scope>
    <source>
        <strain evidence="2 3">KCTC23259</strain>
    </source>
</reference>
<name>A0AAE3KQZ2_9BACT</name>
<keyword evidence="1" id="KW-0472">Membrane</keyword>
<evidence type="ECO:0000313" key="3">
    <source>
        <dbReference type="Proteomes" id="UP001204144"/>
    </source>
</evidence>
<keyword evidence="1" id="KW-0812">Transmembrane</keyword>
<feature type="transmembrane region" description="Helical" evidence="1">
    <location>
        <begin position="84"/>
        <end position="102"/>
    </location>
</feature>
<accession>A0AAE3KQZ2</accession>
<dbReference type="Proteomes" id="UP001204144">
    <property type="component" value="Unassembled WGS sequence"/>
</dbReference>
<feature type="transmembrane region" description="Helical" evidence="1">
    <location>
        <begin position="51"/>
        <end position="78"/>
    </location>
</feature>
<proteinExistence type="predicted"/>
<sequence length="118" mass="13901">MSLVNIFKNRCPNCKKGYVFINNNLFSFMRLTEMNQKCPNCNYNFFPENGFYWGAMFVSYGLASLEGMLVIFACVLYGNELFDYANLLIIIAFMIILFPFNFRLSRIIWLYIFGNKTK</sequence>
<dbReference type="EMBL" id="RJUF01000002">
    <property type="protein sequence ID" value="MCP9761558.1"/>
    <property type="molecule type" value="Genomic_DNA"/>
</dbReference>
<comment type="caution">
    <text evidence="2">The sequence shown here is derived from an EMBL/GenBank/DDBJ whole genome shotgun (WGS) entry which is preliminary data.</text>
</comment>
<dbReference type="AlphaFoldDB" id="A0AAE3KQZ2"/>
<protein>
    <submittedName>
        <fullName evidence="2">DUF983 domain-containing protein</fullName>
    </submittedName>
</protein>
<keyword evidence="3" id="KW-1185">Reference proteome</keyword>